<dbReference type="WBParaSite" id="NBR_0001401001-mRNA-1">
    <property type="protein sequence ID" value="NBR_0001401001-mRNA-1"/>
    <property type="gene ID" value="NBR_0001401001"/>
</dbReference>
<dbReference type="Proteomes" id="UP000271162">
    <property type="component" value="Unassembled WGS sequence"/>
</dbReference>
<organism evidence="3">
    <name type="scientific">Nippostrongylus brasiliensis</name>
    <name type="common">Rat hookworm</name>
    <dbReference type="NCBI Taxonomy" id="27835"/>
    <lineage>
        <taxon>Eukaryota</taxon>
        <taxon>Metazoa</taxon>
        <taxon>Ecdysozoa</taxon>
        <taxon>Nematoda</taxon>
        <taxon>Chromadorea</taxon>
        <taxon>Rhabditida</taxon>
        <taxon>Rhabditina</taxon>
        <taxon>Rhabditomorpha</taxon>
        <taxon>Strongyloidea</taxon>
        <taxon>Heligmosomidae</taxon>
        <taxon>Nippostrongylus</taxon>
    </lineage>
</organism>
<proteinExistence type="predicted"/>
<dbReference type="EMBL" id="UYSL01021219">
    <property type="protein sequence ID" value="VDL77600.1"/>
    <property type="molecule type" value="Genomic_DNA"/>
</dbReference>
<evidence type="ECO:0000313" key="3">
    <source>
        <dbReference type="WBParaSite" id="NBR_0001401001-mRNA-1"/>
    </source>
</evidence>
<gene>
    <name evidence="1" type="ORF">NBR_LOCUS14011</name>
</gene>
<sequence length="74" mass="8914">MTNEANALEFVGDVKPGYQTQESRVEYRRSGTVAKEKMEMKMKMKMMKKKKKKMMMMMMERFTDPFKFKNVNDQ</sequence>
<keyword evidence="2" id="KW-1185">Reference proteome</keyword>
<reference evidence="1 2" key="2">
    <citation type="submission" date="2018-11" db="EMBL/GenBank/DDBJ databases">
        <authorList>
            <consortium name="Pathogen Informatics"/>
        </authorList>
    </citation>
    <scope>NUCLEOTIDE SEQUENCE [LARGE SCALE GENOMIC DNA]</scope>
</reference>
<reference evidence="3" key="1">
    <citation type="submission" date="2017-02" db="UniProtKB">
        <authorList>
            <consortium name="WormBaseParasite"/>
        </authorList>
    </citation>
    <scope>IDENTIFICATION</scope>
</reference>
<evidence type="ECO:0000313" key="1">
    <source>
        <dbReference type="EMBL" id="VDL77600.1"/>
    </source>
</evidence>
<protein>
    <submittedName>
        <fullName evidence="1 3">Uncharacterized protein</fullName>
    </submittedName>
</protein>
<dbReference type="AlphaFoldDB" id="A0A0N4YBX7"/>
<accession>A0A0N4YBX7</accession>
<name>A0A0N4YBX7_NIPBR</name>
<evidence type="ECO:0000313" key="2">
    <source>
        <dbReference type="Proteomes" id="UP000271162"/>
    </source>
</evidence>